<evidence type="ECO:0000313" key="6">
    <source>
        <dbReference type="Proteomes" id="UP000198217"/>
    </source>
</evidence>
<feature type="binding site" evidence="3">
    <location>
        <position position="200"/>
    </location>
    <ligand>
        <name>a divalent metal cation</name>
        <dbReference type="ChEBI" id="CHEBI:60240"/>
        <label>2</label>
    </ligand>
</feature>
<feature type="binding site" evidence="3">
    <location>
        <position position="176"/>
    </location>
    <ligand>
        <name>a divalent metal cation</name>
        <dbReference type="ChEBI" id="CHEBI:60240"/>
        <label>2</label>
    </ligand>
</feature>
<feature type="region of interest" description="Disordered" evidence="4">
    <location>
        <begin position="1"/>
        <end position="40"/>
    </location>
</feature>
<dbReference type="PANTHER" id="PTHR46124:SF2">
    <property type="entry name" value="D-AMINOACYL-TRNA DEACYLASE"/>
    <property type="match status" value="1"/>
</dbReference>
<dbReference type="PROSITE" id="PS01091">
    <property type="entry name" value="TATD_3"/>
    <property type="match status" value="1"/>
</dbReference>
<feature type="binding site" evidence="3">
    <location>
        <position position="139"/>
    </location>
    <ligand>
        <name>a divalent metal cation</name>
        <dbReference type="ChEBI" id="CHEBI:60240"/>
        <label>1</label>
    </ligand>
</feature>
<dbReference type="InterPro" id="IPR018228">
    <property type="entry name" value="DNase_TatD-rel_CS"/>
</dbReference>
<feature type="binding site" evidence="3">
    <location>
        <position position="250"/>
    </location>
    <ligand>
        <name>a divalent metal cation</name>
        <dbReference type="ChEBI" id="CHEBI:60240"/>
        <label>1</label>
    </ligand>
</feature>
<evidence type="ECO:0000256" key="1">
    <source>
        <dbReference type="ARBA" id="ARBA00022723"/>
    </source>
</evidence>
<keyword evidence="6" id="KW-1185">Reference proteome</keyword>
<sequence length="302" mass="31946">MTEPTEETSGRAESRRARAARRAGEFPPAPEPLPGPVLDSHTHLDITVSEAGVPGGGPADDPVAAAVAVAAAVGVDRLVQVGVDVDSSRWGAETAERYPAVLATVALHPNEAPRLGDLDEALREIEALAARDRVRGVGETGMDFYRTGDEGRAAQEESFRAHIAIAKRYRKALVIHDRDAHADVLRILDDEGAPDTVVLHCFSGDADFAAECVRRGYLLSFAGTVTFGSAGALREAAALTPLDQLLVETDAPYLTPMPHRGRPNASYLIPLTVRSLAATTGADLDQLCAAISATGDRVFGPW</sequence>
<dbReference type="Pfam" id="PF01026">
    <property type="entry name" value="TatD_DNase"/>
    <property type="match status" value="1"/>
</dbReference>
<evidence type="ECO:0000313" key="5">
    <source>
        <dbReference type="EMBL" id="SCG75765.1"/>
    </source>
</evidence>
<dbReference type="Gene3D" id="3.20.20.140">
    <property type="entry name" value="Metal-dependent hydrolases"/>
    <property type="match status" value="1"/>
</dbReference>
<dbReference type="GO" id="GO:0005829">
    <property type="term" value="C:cytosol"/>
    <property type="evidence" value="ECO:0007669"/>
    <property type="project" value="TreeGrafter"/>
</dbReference>
<reference evidence="5 6" key="1">
    <citation type="submission" date="2016-06" db="EMBL/GenBank/DDBJ databases">
        <authorList>
            <person name="Kjaerup R.B."/>
            <person name="Dalgaard T.S."/>
            <person name="Juul-Madsen H.R."/>
        </authorList>
    </citation>
    <scope>NUCLEOTIDE SEQUENCE [LARGE SCALE GENOMIC DNA]</scope>
    <source>
        <strain evidence="5 6">DSM 43904</strain>
    </source>
</reference>
<evidence type="ECO:0000256" key="2">
    <source>
        <dbReference type="ARBA" id="ARBA00022801"/>
    </source>
</evidence>
<gene>
    <name evidence="5" type="ORF">GA0070609_5165</name>
</gene>
<evidence type="ECO:0000256" key="3">
    <source>
        <dbReference type="PIRSR" id="PIRSR005902-1"/>
    </source>
</evidence>
<evidence type="ECO:0000256" key="4">
    <source>
        <dbReference type="SAM" id="MobiDB-lite"/>
    </source>
</evidence>
<dbReference type="InterPro" id="IPR001130">
    <property type="entry name" value="TatD-like"/>
</dbReference>
<dbReference type="PANTHER" id="PTHR46124">
    <property type="entry name" value="D-AMINOACYL-TRNA DEACYLASE"/>
    <property type="match status" value="1"/>
</dbReference>
<dbReference type="Proteomes" id="UP000198217">
    <property type="component" value="Chromosome I"/>
</dbReference>
<dbReference type="CDD" id="cd01310">
    <property type="entry name" value="TatD_DNAse"/>
    <property type="match status" value="1"/>
</dbReference>
<keyword evidence="2" id="KW-0378">Hydrolase</keyword>
<dbReference type="EMBL" id="LT607750">
    <property type="protein sequence ID" value="SCG75765.1"/>
    <property type="molecule type" value="Genomic_DNA"/>
</dbReference>
<feature type="binding site" evidence="3">
    <location>
        <position position="43"/>
    </location>
    <ligand>
        <name>a divalent metal cation</name>
        <dbReference type="ChEBI" id="CHEBI:60240"/>
        <label>1</label>
    </ligand>
</feature>
<accession>A0A1C5JYZ2</accession>
<dbReference type="GO" id="GO:0016788">
    <property type="term" value="F:hydrolase activity, acting on ester bonds"/>
    <property type="evidence" value="ECO:0007669"/>
    <property type="project" value="InterPro"/>
</dbReference>
<dbReference type="PIRSF" id="PIRSF005902">
    <property type="entry name" value="DNase_TatD"/>
    <property type="match status" value="1"/>
</dbReference>
<dbReference type="GO" id="GO:0004536">
    <property type="term" value="F:DNA nuclease activity"/>
    <property type="evidence" value="ECO:0007669"/>
    <property type="project" value="InterPro"/>
</dbReference>
<dbReference type="FunFam" id="3.20.20.140:FF:000005">
    <property type="entry name" value="TatD family hydrolase"/>
    <property type="match status" value="1"/>
</dbReference>
<name>A0A1C5JYZ2_9ACTN</name>
<dbReference type="AlphaFoldDB" id="A0A1C5JYZ2"/>
<dbReference type="InterPro" id="IPR032466">
    <property type="entry name" value="Metal_Hydrolase"/>
</dbReference>
<protein>
    <submittedName>
        <fullName evidence="5">TatD DNase family protein</fullName>
    </submittedName>
</protein>
<organism evidence="5 6">
    <name type="scientific">Micromonospora echinaurantiaca</name>
    <dbReference type="NCBI Taxonomy" id="47857"/>
    <lineage>
        <taxon>Bacteria</taxon>
        <taxon>Bacillati</taxon>
        <taxon>Actinomycetota</taxon>
        <taxon>Actinomycetes</taxon>
        <taxon>Micromonosporales</taxon>
        <taxon>Micromonosporaceae</taxon>
        <taxon>Micromonospora</taxon>
    </lineage>
</organism>
<dbReference type="GO" id="GO:0046872">
    <property type="term" value="F:metal ion binding"/>
    <property type="evidence" value="ECO:0007669"/>
    <property type="project" value="UniProtKB-KW"/>
</dbReference>
<proteinExistence type="predicted"/>
<feature type="binding site" evidence="3">
    <location>
        <position position="41"/>
    </location>
    <ligand>
        <name>a divalent metal cation</name>
        <dbReference type="ChEBI" id="CHEBI:60240"/>
        <label>1</label>
    </ligand>
</feature>
<dbReference type="SUPFAM" id="SSF51556">
    <property type="entry name" value="Metallo-dependent hydrolases"/>
    <property type="match status" value="1"/>
</dbReference>
<dbReference type="NCBIfam" id="TIGR00010">
    <property type="entry name" value="YchF/TatD family DNA exonuclease"/>
    <property type="match status" value="1"/>
</dbReference>
<keyword evidence="1 3" id="KW-0479">Metal-binding</keyword>
<dbReference type="InterPro" id="IPR015991">
    <property type="entry name" value="TatD/YcfH-like"/>
</dbReference>